<feature type="domain" description="Solute-binding protein family 3/N-terminal" evidence="4">
    <location>
        <begin position="49"/>
        <end position="301"/>
    </location>
</feature>
<feature type="signal peptide" evidence="3">
    <location>
        <begin position="1"/>
        <end position="23"/>
    </location>
</feature>
<evidence type="ECO:0000259" key="4">
    <source>
        <dbReference type="Pfam" id="PF00497"/>
    </source>
</evidence>
<dbReference type="PANTHER" id="PTHR34220:SF7">
    <property type="entry name" value="SENSOR HISTIDINE KINASE YPDA"/>
    <property type="match status" value="1"/>
</dbReference>
<keyword evidence="7" id="KW-1185">Reference proteome</keyword>
<dbReference type="PANTHER" id="PTHR34220">
    <property type="entry name" value="SENSOR HISTIDINE KINASE YPDA"/>
    <property type="match status" value="1"/>
</dbReference>
<dbReference type="EMBL" id="FMZO01000002">
    <property type="protein sequence ID" value="SDC40638.1"/>
    <property type="molecule type" value="Genomic_DNA"/>
</dbReference>
<feature type="domain" description="Signal transduction histidine kinase internal region" evidence="5">
    <location>
        <begin position="379"/>
        <end position="457"/>
    </location>
</feature>
<keyword evidence="2" id="KW-1133">Transmembrane helix</keyword>
<keyword evidence="2" id="KW-0812">Transmembrane</keyword>
<evidence type="ECO:0000256" key="1">
    <source>
        <dbReference type="SAM" id="MobiDB-lite"/>
    </source>
</evidence>
<dbReference type="InterPro" id="IPR050640">
    <property type="entry name" value="Bact_2-comp_sensor_kinase"/>
</dbReference>
<dbReference type="Proteomes" id="UP000198757">
    <property type="component" value="Unassembled WGS sequence"/>
</dbReference>
<sequence>MPLIKQLACCLLLFLCVGIPASAQQESADSWQTVRTRQAGTITVLWDRIEPFIYPDARGRLMGVEYELMEGFKTFLKNHYQVNLEIRWKEIGNFAQIYPRIRDTKQAGLFAVSYYSITDERKKEVRFSPPYMPDLNILVTNSQEPTFATTGEFRSRITGMHGYTQPGTTMETDLKKIRENYYPSLPISYNTKDDYAILGQVSGQTGAFAYVPVSIYVVALQKGYKIKRQRLFDIHREGFAAIYPKNSDWEEPVSEYFNSAECKFFVNSLIRKYLGPEVAPVILEVSVPQDDSGHTADIDLLTKEREIVTQRLTDAAVELQQQQSIRNMTLLLLGCLVLFAVLLYGRVRIKQRMNRLLKQRNQLISVQNTQIEQMNHMLKLKVLQTRMNPHFLFNSLNSIQYFIVANDRKVSLQYIKRFSSFLRKLIRFGDEVQITVQDEAALLKEYLWLEQTRFPGQLDYEVTTDASAVAMQVLPLLTHSLVEKVLYNEIISHYEKGTISIIFRASDSGLSVTVNGKGAGAPRTPIPGSEDTTGRADEDTLIKRVRLFNKQQKQKILLTREAAGNTVTARIEIPQPLFDHPELAQPET</sequence>
<dbReference type="Gene3D" id="3.40.190.10">
    <property type="entry name" value="Periplasmic binding protein-like II"/>
    <property type="match status" value="2"/>
</dbReference>
<feature type="region of interest" description="Disordered" evidence="1">
    <location>
        <begin position="516"/>
        <end position="535"/>
    </location>
</feature>
<evidence type="ECO:0000259" key="5">
    <source>
        <dbReference type="Pfam" id="PF06580"/>
    </source>
</evidence>
<feature type="transmembrane region" description="Helical" evidence="2">
    <location>
        <begin position="328"/>
        <end position="345"/>
    </location>
</feature>
<feature type="chain" id="PRO_5011769498" evidence="3">
    <location>
        <begin position="24"/>
        <end position="588"/>
    </location>
</feature>
<dbReference type="InterPro" id="IPR010559">
    <property type="entry name" value="Sig_transdc_His_kin_internal"/>
</dbReference>
<reference evidence="7" key="1">
    <citation type="submission" date="2016-10" db="EMBL/GenBank/DDBJ databases">
        <authorList>
            <person name="Varghese N."/>
            <person name="Submissions S."/>
        </authorList>
    </citation>
    <scope>NUCLEOTIDE SEQUENCE [LARGE SCALE GENOMIC DNA]</scope>
    <source>
        <strain evidence="7">DSM 25811 / CCM 8410 / LMG 26954 / E90</strain>
    </source>
</reference>
<accession>A0A1G6LBT3</accession>
<dbReference type="AlphaFoldDB" id="A0A1G6LBT3"/>
<proteinExistence type="predicted"/>
<keyword evidence="3" id="KW-0732">Signal</keyword>
<dbReference type="GO" id="GO:0000155">
    <property type="term" value="F:phosphorelay sensor kinase activity"/>
    <property type="evidence" value="ECO:0007669"/>
    <property type="project" value="InterPro"/>
</dbReference>
<evidence type="ECO:0000256" key="2">
    <source>
        <dbReference type="SAM" id="Phobius"/>
    </source>
</evidence>
<dbReference type="RefSeq" id="WP_176954316.1">
    <property type="nucleotide sequence ID" value="NZ_FMZO01000002.1"/>
</dbReference>
<dbReference type="Pfam" id="PF06580">
    <property type="entry name" value="His_kinase"/>
    <property type="match status" value="1"/>
</dbReference>
<name>A0A1G6LBT3_NIADE</name>
<dbReference type="Pfam" id="PF00497">
    <property type="entry name" value="SBP_bac_3"/>
    <property type="match status" value="1"/>
</dbReference>
<dbReference type="GO" id="GO:0016020">
    <property type="term" value="C:membrane"/>
    <property type="evidence" value="ECO:0007669"/>
    <property type="project" value="InterPro"/>
</dbReference>
<dbReference type="SUPFAM" id="SSF53850">
    <property type="entry name" value="Periplasmic binding protein-like II"/>
    <property type="match status" value="1"/>
</dbReference>
<dbReference type="STRING" id="1285928.SAMN04487894_102294"/>
<evidence type="ECO:0000256" key="3">
    <source>
        <dbReference type="SAM" id="SignalP"/>
    </source>
</evidence>
<protein>
    <submittedName>
        <fullName evidence="6">Extracellular solute-binding protein, family 3</fullName>
    </submittedName>
</protein>
<evidence type="ECO:0000313" key="7">
    <source>
        <dbReference type="Proteomes" id="UP000198757"/>
    </source>
</evidence>
<keyword evidence="2" id="KW-0472">Membrane</keyword>
<dbReference type="InterPro" id="IPR001638">
    <property type="entry name" value="Solute-binding_3/MltF_N"/>
</dbReference>
<evidence type="ECO:0000313" key="6">
    <source>
        <dbReference type="EMBL" id="SDC40638.1"/>
    </source>
</evidence>
<organism evidence="6 7">
    <name type="scientific">Niabella drilacis (strain DSM 25811 / CCM 8410 / CCUG 62505 / LMG 26954 / E90)</name>
    <dbReference type="NCBI Taxonomy" id="1285928"/>
    <lineage>
        <taxon>Bacteria</taxon>
        <taxon>Pseudomonadati</taxon>
        <taxon>Bacteroidota</taxon>
        <taxon>Chitinophagia</taxon>
        <taxon>Chitinophagales</taxon>
        <taxon>Chitinophagaceae</taxon>
        <taxon>Niabella</taxon>
    </lineage>
</organism>
<gene>
    <name evidence="6" type="ORF">SAMN04487894_102294</name>
</gene>